<dbReference type="EC" id="3.4.19.12" evidence="3"/>
<feature type="compositionally biased region" description="Basic and acidic residues" evidence="8">
    <location>
        <begin position="271"/>
        <end position="292"/>
    </location>
</feature>
<evidence type="ECO:0000256" key="1">
    <source>
        <dbReference type="ARBA" id="ARBA00000707"/>
    </source>
</evidence>
<dbReference type="GO" id="GO:0005634">
    <property type="term" value="C:nucleus"/>
    <property type="evidence" value="ECO:0007669"/>
    <property type="project" value="TreeGrafter"/>
</dbReference>
<evidence type="ECO:0000256" key="2">
    <source>
        <dbReference type="ARBA" id="ARBA00009085"/>
    </source>
</evidence>
<dbReference type="InterPro" id="IPR001394">
    <property type="entry name" value="Peptidase_C19_UCH"/>
</dbReference>
<dbReference type="AlphaFoldDB" id="A0A8H3PIG2"/>
<sequence>MSGVDCQTNVAGRERRRLERAERKRKRPAQTALCAPSPTEKKGEVSRENEEVEEPKAKKSKLGNPAVLRETDKNKSLKDQLKQLPRIPKYPPGADRRPNPSAGRRGRGIDSGDPSLRGRTASDRPAGINKRKRVEDVTNDLKPAKLIKTRVSPKPEATARPRVRSNGDEIGRISGQDSPKRKTVKIYRDSPSAVERKQPPAKVKPSTNTASVSAKGLITAKTDADLHQARKHRTKPAVGTDFGEKKGALTQVGEVSLTNDNVAKSPRKVPKKVEPEAERDLAKNILDEEAQKKSSQNEILSKTELEVGQIQSESLPPKAKTLTPSQKKVSSDSKRENKSMREEPGAVEATTGINLDEPLTKATGSTAGPVSSHKEAPTVARIGHPGLINDGNSCYQNTAFQMLANTRPFADHVKVTRWADKETPALMNLNIVFKRGTARGLKRVRSKARKTCGSSKSVASRLSKLFKSMHSQLDSGYVIDPGVATEAMSNLEGDQVYSGEQQQDAGEFLAHLIDRVVAEEESLLQSKSEATEVRRLFRGKEEQRIICSGCDHVSAQTHPLCALTLDVPEDKKPVTVEALLKNYSSTVRLPEDHKCEECHKAGKTRKALQITETPPYLIVMLNRTKIHFDKYSRVKIEKKKTSVPIPKEIIDLSDCCALKDASDKTLYAVRGVGIHKGNSASAGHYIAVCKGADNKWREFNDEAVRELTAADFADYDQNTQMLLLERQD</sequence>
<reference evidence="10" key="1">
    <citation type="submission" date="2021-03" db="EMBL/GenBank/DDBJ databases">
        <authorList>
            <person name="Tagirdzhanova G."/>
        </authorList>
    </citation>
    <scope>NUCLEOTIDE SEQUENCE</scope>
</reference>
<dbReference type="SUPFAM" id="SSF54001">
    <property type="entry name" value="Cysteine proteinases"/>
    <property type="match status" value="1"/>
</dbReference>
<feature type="compositionally biased region" description="Polar residues" evidence="8">
    <location>
        <begin position="1"/>
        <end position="10"/>
    </location>
</feature>
<dbReference type="PANTHER" id="PTHR24006:SF758">
    <property type="entry name" value="UBIQUITIN CARBOXYL-TERMINAL HYDROLASE 36"/>
    <property type="match status" value="1"/>
</dbReference>
<dbReference type="GO" id="GO:0004843">
    <property type="term" value="F:cysteine-type deubiquitinase activity"/>
    <property type="evidence" value="ECO:0007669"/>
    <property type="project" value="UniProtKB-EC"/>
</dbReference>
<evidence type="ECO:0000313" key="11">
    <source>
        <dbReference type="Proteomes" id="UP000664521"/>
    </source>
</evidence>
<keyword evidence="7" id="KW-0788">Thiol protease</keyword>
<comment type="similarity">
    <text evidence="2">Belongs to the peptidase C19 family.</text>
</comment>
<evidence type="ECO:0000256" key="5">
    <source>
        <dbReference type="ARBA" id="ARBA00022786"/>
    </source>
</evidence>
<dbReference type="OrthoDB" id="289038at2759"/>
<dbReference type="PROSITE" id="PS50235">
    <property type="entry name" value="USP_3"/>
    <property type="match status" value="1"/>
</dbReference>
<feature type="compositionally biased region" description="Basic and acidic residues" evidence="8">
    <location>
        <begin position="39"/>
        <end position="57"/>
    </location>
</feature>
<keyword evidence="11" id="KW-1185">Reference proteome</keyword>
<keyword evidence="6 10" id="KW-0378">Hydrolase</keyword>
<dbReference type="Pfam" id="PF00443">
    <property type="entry name" value="UCH"/>
    <property type="match status" value="1"/>
</dbReference>
<dbReference type="InterPro" id="IPR028889">
    <property type="entry name" value="USP"/>
</dbReference>
<dbReference type="Proteomes" id="UP000664521">
    <property type="component" value="Unassembled WGS sequence"/>
</dbReference>
<keyword evidence="4" id="KW-0645">Protease</keyword>
<feature type="domain" description="USP" evidence="9">
    <location>
        <begin position="385"/>
        <end position="727"/>
    </location>
</feature>
<feature type="compositionally biased region" description="Basic and acidic residues" evidence="8">
    <location>
        <begin position="329"/>
        <end position="344"/>
    </location>
</feature>
<dbReference type="PANTHER" id="PTHR24006">
    <property type="entry name" value="UBIQUITIN CARBOXYL-TERMINAL HYDROLASE"/>
    <property type="match status" value="1"/>
</dbReference>
<evidence type="ECO:0000259" key="9">
    <source>
        <dbReference type="PROSITE" id="PS50235"/>
    </source>
</evidence>
<organism evidence="10 11">
    <name type="scientific">Heterodermia speciosa</name>
    <dbReference type="NCBI Taxonomy" id="116794"/>
    <lineage>
        <taxon>Eukaryota</taxon>
        <taxon>Fungi</taxon>
        <taxon>Dikarya</taxon>
        <taxon>Ascomycota</taxon>
        <taxon>Pezizomycotina</taxon>
        <taxon>Lecanoromycetes</taxon>
        <taxon>OSLEUM clade</taxon>
        <taxon>Lecanoromycetidae</taxon>
        <taxon>Caliciales</taxon>
        <taxon>Physciaceae</taxon>
        <taxon>Heterodermia</taxon>
    </lineage>
</organism>
<gene>
    <name evidence="10" type="primary">USP46</name>
    <name evidence="10" type="ORF">HETSPECPRED_002843</name>
</gene>
<dbReference type="InterPro" id="IPR050164">
    <property type="entry name" value="Peptidase_C19"/>
</dbReference>
<evidence type="ECO:0000256" key="6">
    <source>
        <dbReference type="ARBA" id="ARBA00022801"/>
    </source>
</evidence>
<dbReference type="GO" id="GO:0006508">
    <property type="term" value="P:proteolysis"/>
    <property type="evidence" value="ECO:0007669"/>
    <property type="project" value="UniProtKB-KW"/>
</dbReference>
<keyword evidence="5" id="KW-0833">Ubl conjugation pathway</keyword>
<dbReference type="GO" id="GO:0005829">
    <property type="term" value="C:cytosol"/>
    <property type="evidence" value="ECO:0007669"/>
    <property type="project" value="TreeGrafter"/>
</dbReference>
<comment type="caution">
    <text evidence="10">The sequence shown here is derived from an EMBL/GenBank/DDBJ whole genome shotgun (WGS) entry which is preliminary data.</text>
</comment>
<dbReference type="InterPro" id="IPR038765">
    <property type="entry name" value="Papain-like_cys_pep_sf"/>
</dbReference>
<evidence type="ECO:0000256" key="8">
    <source>
        <dbReference type="SAM" id="MobiDB-lite"/>
    </source>
</evidence>
<feature type="compositionally biased region" description="Basic and acidic residues" evidence="8">
    <location>
        <begin position="69"/>
        <end position="81"/>
    </location>
</feature>
<dbReference type="GO" id="GO:0016579">
    <property type="term" value="P:protein deubiquitination"/>
    <property type="evidence" value="ECO:0007669"/>
    <property type="project" value="InterPro"/>
</dbReference>
<proteinExistence type="inferred from homology"/>
<evidence type="ECO:0000313" key="10">
    <source>
        <dbReference type="EMBL" id="CAF9941015.1"/>
    </source>
</evidence>
<dbReference type="CDD" id="cd02257">
    <property type="entry name" value="Peptidase_C19"/>
    <property type="match status" value="1"/>
</dbReference>
<dbReference type="Gene3D" id="3.90.70.10">
    <property type="entry name" value="Cysteine proteinases"/>
    <property type="match status" value="1"/>
</dbReference>
<dbReference type="EMBL" id="CAJPDS010000171">
    <property type="protein sequence ID" value="CAF9941015.1"/>
    <property type="molecule type" value="Genomic_DNA"/>
</dbReference>
<comment type="catalytic activity">
    <reaction evidence="1">
        <text>Thiol-dependent hydrolysis of ester, thioester, amide, peptide and isopeptide bonds formed by the C-terminal Gly of ubiquitin (a 76-residue protein attached to proteins as an intracellular targeting signal).</text>
        <dbReference type="EC" id="3.4.19.12"/>
    </reaction>
</comment>
<feature type="region of interest" description="Disordered" evidence="8">
    <location>
        <begin position="1"/>
        <end position="349"/>
    </location>
</feature>
<evidence type="ECO:0000256" key="7">
    <source>
        <dbReference type="ARBA" id="ARBA00022807"/>
    </source>
</evidence>
<accession>A0A8H3PIG2</accession>
<evidence type="ECO:0000256" key="3">
    <source>
        <dbReference type="ARBA" id="ARBA00012759"/>
    </source>
</evidence>
<feature type="compositionally biased region" description="Basic and acidic residues" evidence="8">
    <location>
        <begin position="12"/>
        <end position="22"/>
    </location>
</feature>
<protein>
    <recommendedName>
        <fullName evidence="3">ubiquitinyl hydrolase 1</fullName>
        <ecNumber evidence="3">3.4.19.12</ecNumber>
    </recommendedName>
</protein>
<evidence type="ECO:0000256" key="4">
    <source>
        <dbReference type="ARBA" id="ARBA00022670"/>
    </source>
</evidence>
<name>A0A8H3PIG2_9LECA</name>